<dbReference type="InterPro" id="IPR002686">
    <property type="entry name" value="Transposase_17"/>
</dbReference>
<keyword evidence="3" id="KW-1185">Reference proteome</keyword>
<evidence type="ECO:0000259" key="1">
    <source>
        <dbReference type="SMART" id="SM01321"/>
    </source>
</evidence>
<feature type="domain" description="Transposase IS200-like" evidence="1">
    <location>
        <begin position="11"/>
        <end position="159"/>
    </location>
</feature>
<dbReference type="Proteomes" id="UP000198870">
    <property type="component" value="Unassembled WGS sequence"/>
</dbReference>
<evidence type="ECO:0000313" key="2">
    <source>
        <dbReference type="EMBL" id="SCY76008.1"/>
    </source>
</evidence>
<dbReference type="STRING" id="419481.SAMN05216233_12054"/>
<dbReference type="Gene3D" id="3.30.70.1290">
    <property type="entry name" value="Transposase IS200-like"/>
    <property type="match status" value="1"/>
</dbReference>
<dbReference type="OrthoDB" id="9814067at2"/>
<reference evidence="2 3" key="1">
    <citation type="submission" date="2016-10" db="EMBL/GenBank/DDBJ databases">
        <authorList>
            <person name="de Groot N.N."/>
        </authorList>
    </citation>
    <scope>NUCLEOTIDE SEQUENCE [LARGE SCALE GENOMIC DNA]</scope>
    <source>
        <strain evidence="2 3">AA1</strain>
    </source>
</reference>
<dbReference type="EMBL" id="FMUX01000020">
    <property type="protein sequence ID" value="SCY76008.1"/>
    <property type="molecule type" value="Genomic_DNA"/>
</dbReference>
<dbReference type="AlphaFoldDB" id="A0A1G5IKQ0"/>
<dbReference type="SUPFAM" id="SSF143422">
    <property type="entry name" value="Transposase IS200-like"/>
    <property type="match status" value="1"/>
</dbReference>
<dbReference type="GO" id="GO:0003677">
    <property type="term" value="F:DNA binding"/>
    <property type="evidence" value="ECO:0007669"/>
    <property type="project" value="InterPro"/>
</dbReference>
<dbReference type="SMART" id="SM01321">
    <property type="entry name" value="Y1_Tnp"/>
    <property type="match status" value="1"/>
</dbReference>
<evidence type="ECO:0000313" key="3">
    <source>
        <dbReference type="Proteomes" id="UP000198870"/>
    </source>
</evidence>
<dbReference type="PANTHER" id="PTHR34322">
    <property type="entry name" value="TRANSPOSASE, Y1_TNP DOMAIN-CONTAINING"/>
    <property type="match status" value="1"/>
</dbReference>
<protein>
    <submittedName>
        <fullName evidence="2">REP element-mobilizing transposase RayT</fullName>
    </submittedName>
</protein>
<dbReference type="PANTHER" id="PTHR34322:SF2">
    <property type="entry name" value="TRANSPOSASE IS200-LIKE DOMAIN-CONTAINING PROTEIN"/>
    <property type="match status" value="1"/>
</dbReference>
<name>A0A1G5IKQ0_9BACT</name>
<dbReference type="InterPro" id="IPR036515">
    <property type="entry name" value="Transposase_17_sf"/>
</dbReference>
<proteinExistence type="predicted"/>
<gene>
    <name evidence="2" type="ORF">SAMN05216233_12054</name>
</gene>
<dbReference type="GO" id="GO:0006313">
    <property type="term" value="P:DNA transposition"/>
    <property type="evidence" value="ECO:0007669"/>
    <property type="project" value="InterPro"/>
</dbReference>
<accession>A0A1G5IKQ0</accession>
<dbReference type="GO" id="GO:0004803">
    <property type="term" value="F:transposase activity"/>
    <property type="evidence" value="ECO:0007669"/>
    <property type="project" value="InterPro"/>
</dbReference>
<organism evidence="2 3">
    <name type="scientific">Desulfoluna spongiiphila</name>
    <dbReference type="NCBI Taxonomy" id="419481"/>
    <lineage>
        <taxon>Bacteria</taxon>
        <taxon>Pseudomonadati</taxon>
        <taxon>Thermodesulfobacteriota</taxon>
        <taxon>Desulfobacteria</taxon>
        <taxon>Desulfobacterales</taxon>
        <taxon>Desulfolunaceae</taxon>
        <taxon>Desulfoluna</taxon>
    </lineage>
</organism>
<sequence>MPRSLRMLVPDRACAYHIISRTALDGLPFDPRDKDELVRLIKWLSRVYFVDVLGYCIMGNHFHILVVVHPDLSATDAEIRRRFVVRYGPKRVFPESEMARLKSKWCNLSEYVKEVKQSFSRAFNERRDRRGTLWGDRFKSVIVENGGALLNCLAYIDLNPVRAGIVKRPEDYRWCSLGYHAQTGNREDFLSDDFGLVEFGVTSSEERLTRYREYVYHAGAVEKEGTAKIERGILEMEEKGGFRMGQVRRLGYRAKCFSDSGVIGSQGFVAGMLHYFKERIPNKRKRVPLEVSGFEGIYTMKRLSRA</sequence>